<accession>A0A1V6PPA3</accession>
<dbReference type="Proteomes" id="UP000191672">
    <property type="component" value="Unassembled WGS sequence"/>
</dbReference>
<feature type="compositionally biased region" description="Basic and acidic residues" evidence="1">
    <location>
        <begin position="400"/>
        <end position="418"/>
    </location>
</feature>
<protein>
    <submittedName>
        <fullName evidence="2">Uncharacterized protein</fullName>
    </submittedName>
</protein>
<organism evidence="2 3">
    <name type="scientific">Penicillium antarcticum</name>
    <dbReference type="NCBI Taxonomy" id="416450"/>
    <lineage>
        <taxon>Eukaryota</taxon>
        <taxon>Fungi</taxon>
        <taxon>Dikarya</taxon>
        <taxon>Ascomycota</taxon>
        <taxon>Pezizomycotina</taxon>
        <taxon>Eurotiomycetes</taxon>
        <taxon>Eurotiomycetidae</taxon>
        <taxon>Eurotiales</taxon>
        <taxon>Aspergillaceae</taxon>
        <taxon>Penicillium</taxon>
    </lineage>
</organism>
<name>A0A1V6PPA3_9EURO</name>
<dbReference type="EMBL" id="MDYN01000080">
    <property type="protein sequence ID" value="OQD78791.1"/>
    <property type="molecule type" value="Genomic_DNA"/>
</dbReference>
<comment type="caution">
    <text evidence="2">The sequence shown here is derived from an EMBL/GenBank/DDBJ whole genome shotgun (WGS) entry which is preliminary data.</text>
</comment>
<gene>
    <name evidence="2" type="ORF">PENANT_c080G05193</name>
</gene>
<proteinExistence type="predicted"/>
<sequence>MPLKKFFESASYPPDERIARNSDDVKQTKALKDEYTKLYRKPEKTSQDKGRLSKIQGLLMARFAFDPISEPTGTDWEGAKGEASRANLGHTFGEKGVYERRLDQNPAARTTGIEINGHTESSAGSSQQTVSQTEPNSGAIAVAWCKCGAGKKQRKIYLYTSTSADAIKYEMGSPTELSNDDFKTLTEVSGTAKSILDLRNEFGRRQYGYSNVKKILGVAILSPDPGKTRHTPAGTDGSKSPFPNTTVFVEWQDILPDDLHLLIDDQSKSWEMRSKLLSATPKKRIDELNNWIIDTYTSQNESYARLHNKPPTPVPRIFRMKENPTSLPQPQRRDPNNPKVDPSGKQAEPPQPENDGAQTDAGQLKSKKRGRRDSDGTESPAESAKKSKKHQEATSQNISESKDGRLEDGENATKEEYGKGASKKRARTNSDLARDLEGAKKSRTDRESVGQSGSG</sequence>
<keyword evidence="3" id="KW-1185">Reference proteome</keyword>
<reference evidence="3" key="1">
    <citation type="journal article" date="2017" name="Nat. Microbiol.">
        <title>Global analysis of biosynthetic gene clusters reveals vast potential of secondary metabolite production in Penicillium species.</title>
        <authorList>
            <person name="Nielsen J.C."/>
            <person name="Grijseels S."/>
            <person name="Prigent S."/>
            <person name="Ji B."/>
            <person name="Dainat J."/>
            <person name="Nielsen K.F."/>
            <person name="Frisvad J.C."/>
            <person name="Workman M."/>
            <person name="Nielsen J."/>
        </authorList>
    </citation>
    <scope>NUCLEOTIDE SEQUENCE [LARGE SCALE GENOMIC DNA]</scope>
    <source>
        <strain evidence="3">IBT 31811</strain>
    </source>
</reference>
<evidence type="ECO:0000313" key="3">
    <source>
        <dbReference type="Proteomes" id="UP000191672"/>
    </source>
</evidence>
<evidence type="ECO:0000256" key="1">
    <source>
        <dbReference type="SAM" id="MobiDB-lite"/>
    </source>
</evidence>
<evidence type="ECO:0000313" key="2">
    <source>
        <dbReference type="EMBL" id="OQD78791.1"/>
    </source>
</evidence>
<feature type="region of interest" description="Disordered" evidence="1">
    <location>
        <begin position="303"/>
        <end position="455"/>
    </location>
</feature>
<feature type="compositionally biased region" description="Basic and acidic residues" evidence="1">
    <location>
        <begin position="432"/>
        <end position="448"/>
    </location>
</feature>
<dbReference type="AlphaFoldDB" id="A0A1V6PPA3"/>